<comment type="similarity">
    <text evidence="1">Belongs to the MlaA family.</text>
</comment>
<name>A0ABT3ZP90_9BURK</name>
<dbReference type="PROSITE" id="PS51257">
    <property type="entry name" value="PROKAR_LIPOPROTEIN"/>
    <property type="match status" value="1"/>
</dbReference>
<evidence type="ECO:0000256" key="1">
    <source>
        <dbReference type="ARBA" id="ARBA00010634"/>
    </source>
</evidence>
<keyword evidence="4" id="KW-0449">Lipoprotein</keyword>
<evidence type="ECO:0000313" key="5">
    <source>
        <dbReference type="Proteomes" id="UP001082899"/>
    </source>
</evidence>
<feature type="region of interest" description="Disordered" evidence="3">
    <location>
        <begin position="233"/>
        <end position="326"/>
    </location>
</feature>
<evidence type="ECO:0000313" key="4">
    <source>
        <dbReference type="EMBL" id="MCY0388345.1"/>
    </source>
</evidence>
<keyword evidence="2" id="KW-0732">Signal</keyword>
<reference evidence="4" key="1">
    <citation type="submission" date="2022-11" db="EMBL/GenBank/DDBJ databases">
        <title>Robbsia betulipollinis sp. nov., isolated from pollen of birch (Betula pendula).</title>
        <authorList>
            <person name="Shi H."/>
            <person name="Ambika Manirajan B."/>
            <person name="Ratering S."/>
            <person name="Geissler-Plaum R."/>
            <person name="Schnell S."/>
        </authorList>
    </citation>
    <scope>NUCLEOTIDE SEQUENCE</scope>
    <source>
        <strain evidence="4">Bb-Pol-6</strain>
    </source>
</reference>
<feature type="compositionally biased region" description="Low complexity" evidence="3">
    <location>
        <begin position="257"/>
        <end position="296"/>
    </location>
</feature>
<dbReference type="Proteomes" id="UP001082899">
    <property type="component" value="Unassembled WGS sequence"/>
</dbReference>
<dbReference type="EMBL" id="JAPMXC010000003">
    <property type="protein sequence ID" value="MCY0388345.1"/>
    <property type="molecule type" value="Genomic_DNA"/>
</dbReference>
<dbReference type="PRINTS" id="PR01805">
    <property type="entry name" value="VACJLIPOPROT"/>
</dbReference>
<evidence type="ECO:0000256" key="2">
    <source>
        <dbReference type="ARBA" id="ARBA00022729"/>
    </source>
</evidence>
<dbReference type="PANTHER" id="PTHR30035:SF3">
    <property type="entry name" value="INTERMEMBRANE PHOSPHOLIPID TRANSPORT SYSTEM LIPOPROTEIN MLAA"/>
    <property type="match status" value="1"/>
</dbReference>
<sequence length="326" mass="33730">MDTTRAAWAVVTAGTLLAGCSTVQTPSKEDPFEGFNRTVFKVNDKIDQVAIRPVAKAYNAVLPQPVRTSVSNFFSNIGDVTVAANKYAQGDIAAGTETVMRVVINTIFGLGGLFDVATQAKLPKYQADFGLTLGHYGVPAGPYLVLPILGPSTVRDAAGFVVDRYVDPSSYIEPTWAAYTLYGVRAISLRASLLNATDLVADAALDKYSFIRNGYLQRRHYLLGQDDETALPDYGDADGGAGIGGTSGPATNLNTPAAGAQGASATAPGGASAASATGASAAAADGASSASGTAATTRRKRQKPADLDAPGQTLPRGGYLPSVRFW</sequence>
<dbReference type="PANTHER" id="PTHR30035">
    <property type="entry name" value="LIPOPROTEIN VACJ-RELATED"/>
    <property type="match status" value="1"/>
</dbReference>
<accession>A0ABT3ZP90</accession>
<protein>
    <submittedName>
        <fullName evidence="4">VacJ family lipoprotein</fullName>
    </submittedName>
</protein>
<organism evidence="4 5">
    <name type="scientific">Robbsia betulipollinis</name>
    <dbReference type="NCBI Taxonomy" id="2981849"/>
    <lineage>
        <taxon>Bacteria</taxon>
        <taxon>Pseudomonadati</taxon>
        <taxon>Pseudomonadota</taxon>
        <taxon>Betaproteobacteria</taxon>
        <taxon>Burkholderiales</taxon>
        <taxon>Burkholderiaceae</taxon>
        <taxon>Robbsia</taxon>
    </lineage>
</organism>
<gene>
    <name evidence="4" type="ORF">OVY01_14075</name>
</gene>
<comment type="caution">
    <text evidence="4">The sequence shown here is derived from an EMBL/GenBank/DDBJ whole genome shotgun (WGS) entry which is preliminary data.</text>
</comment>
<keyword evidence="5" id="KW-1185">Reference proteome</keyword>
<dbReference type="Pfam" id="PF04333">
    <property type="entry name" value="MlaA"/>
    <property type="match status" value="1"/>
</dbReference>
<proteinExistence type="inferred from homology"/>
<dbReference type="InterPro" id="IPR007428">
    <property type="entry name" value="MlaA"/>
</dbReference>
<feature type="compositionally biased region" description="Gly residues" evidence="3">
    <location>
        <begin position="237"/>
        <end position="247"/>
    </location>
</feature>
<evidence type="ECO:0000256" key="3">
    <source>
        <dbReference type="SAM" id="MobiDB-lite"/>
    </source>
</evidence>
<dbReference type="RefSeq" id="WP_267848231.1">
    <property type="nucleotide sequence ID" value="NZ_JAPMXC010000003.1"/>
</dbReference>